<evidence type="ECO:0000259" key="1">
    <source>
        <dbReference type="Pfam" id="PF10544"/>
    </source>
</evidence>
<dbReference type="EMBL" id="LT629742">
    <property type="protein sequence ID" value="SDT22312.1"/>
    <property type="molecule type" value="Genomic_DNA"/>
</dbReference>
<reference evidence="3" key="1">
    <citation type="submission" date="2016-10" db="EMBL/GenBank/DDBJ databases">
        <authorList>
            <person name="Varghese N."/>
            <person name="Submissions S."/>
        </authorList>
    </citation>
    <scope>NUCLEOTIDE SEQUENCE [LARGE SCALE GENOMIC DNA]</scope>
    <source>
        <strain evidence="3">DSM 21772</strain>
    </source>
</reference>
<evidence type="ECO:0000313" key="2">
    <source>
        <dbReference type="EMBL" id="SDT22312.1"/>
    </source>
</evidence>
<dbReference type="Pfam" id="PF10544">
    <property type="entry name" value="T5orf172"/>
    <property type="match status" value="1"/>
</dbReference>
<dbReference type="Proteomes" id="UP000181956">
    <property type="component" value="Chromosome I"/>
</dbReference>
<gene>
    <name evidence="2" type="ORF">SAMN04489834_3130</name>
</gene>
<sequence>MKQWLTTAEAARLAGRHQSRIYAWIESGKLAGQRAEDGTMEVASADVLQVEAKTHRGRPSTPASRKREVVTHQPIVYYLRFRSRVKIGTTTQCRRRFAAIPCEEWCAFEPGSRSLESQRHRQFAKSRASGHHEWFEPSPELEQHMADLRMAHGDPLKLFEVSTHRTR</sequence>
<name>A0A1H1YLK6_9MICO</name>
<accession>A0A1H1YLK6</accession>
<proteinExistence type="predicted"/>
<dbReference type="AlphaFoldDB" id="A0A1H1YLK6"/>
<evidence type="ECO:0000313" key="3">
    <source>
        <dbReference type="Proteomes" id="UP000181956"/>
    </source>
</evidence>
<dbReference type="RefSeq" id="WP_231919253.1">
    <property type="nucleotide sequence ID" value="NZ_LT629742.1"/>
</dbReference>
<organism evidence="2 3">
    <name type="scientific">Microterricola viridarii</name>
    <dbReference type="NCBI Taxonomy" id="412690"/>
    <lineage>
        <taxon>Bacteria</taxon>
        <taxon>Bacillati</taxon>
        <taxon>Actinomycetota</taxon>
        <taxon>Actinomycetes</taxon>
        <taxon>Micrococcales</taxon>
        <taxon>Microbacteriaceae</taxon>
        <taxon>Microterricola</taxon>
    </lineage>
</organism>
<dbReference type="InterPro" id="IPR018306">
    <property type="entry name" value="Phage_T5_Orf172_DNA-bd"/>
</dbReference>
<feature type="domain" description="Bacteriophage T5 Orf172 DNA-binding" evidence="1">
    <location>
        <begin position="82"/>
        <end position="139"/>
    </location>
</feature>
<keyword evidence="3" id="KW-1185">Reference proteome</keyword>
<protein>
    <submittedName>
        <fullName evidence="2">T5orf172 domain-containing protein</fullName>
    </submittedName>
</protein>